<dbReference type="Gene3D" id="3.40.50.360">
    <property type="match status" value="1"/>
</dbReference>
<evidence type="ECO:0000259" key="6">
    <source>
        <dbReference type="PROSITE" id="PS51384"/>
    </source>
</evidence>
<keyword evidence="4" id="KW-1133">Transmembrane helix</keyword>
<keyword evidence="2" id="KW-0288">FMN</keyword>
<protein>
    <submittedName>
        <fullName evidence="7">Nitric oxide synthase</fullName>
    </submittedName>
</protein>
<keyword evidence="8" id="KW-1185">Reference proteome</keyword>
<feature type="transmembrane region" description="Helical" evidence="4">
    <location>
        <begin position="12"/>
        <end position="32"/>
    </location>
</feature>
<dbReference type="GO" id="GO:0010181">
    <property type="term" value="F:FMN binding"/>
    <property type="evidence" value="ECO:0007669"/>
    <property type="project" value="InterPro"/>
</dbReference>
<evidence type="ECO:0000259" key="5">
    <source>
        <dbReference type="PROSITE" id="PS50902"/>
    </source>
</evidence>
<reference evidence="7 8" key="1">
    <citation type="submission" date="2019-12" db="EMBL/GenBank/DDBJ databases">
        <title>Novel species isolated from a subtropical stream in China.</title>
        <authorList>
            <person name="Lu H."/>
        </authorList>
    </citation>
    <scope>NUCLEOTIDE SEQUENCE [LARGE SCALE GENOMIC DNA]</scope>
    <source>
        <strain evidence="7 8">FT55W</strain>
    </source>
</reference>
<keyword evidence="3" id="KW-0813">Transport</keyword>
<evidence type="ECO:0000256" key="1">
    <source>
        <dbReference type="ARBA" id="ARBA00022630"/>
    </source>
</evidence>
<sequence>MKKLWFQLHWFVGITAGTVLMVIGLTGAILAFREQILDALNPGVRNVAVQSAAVLGPQQIMLAAKAAKPHERVTSIIFYDTPGSSARVGLAPPPGQRKGETIYLNPYTGALLAELDGEDFFEWVEQLHRFLLLPRDPGKMVSGTLAFCLMGLALTGLYLRWPRRVWDWRTWLTFDTRMKGRSFLWGLHSVAGTWVMVVFLMFTASGVYWAFDPIRDMADGWMGTLRPPREAAAAKPKAPKPLKGEAPDLSISWETFQKNAPNWQMAFLRPPERATQPLQILWVAKDAPHVRARSSMSINQQTGALLKNELYADKPVGARFQSTIYPLHLGTYFGVIGQIIVFIAALALPGFGITGWMLYLNRRKQKRIAMAERAQFKASTAGGNTDDPVLMAYASQTGQAERLALQSAAALQKAGVAVHVQSLEKLTPPQLGQYRRALFVASSFGEGEPPDSARRFSRLLGAAAQELKHMQYAVLALGDRNYAEFCGFGRTLDQRLAFMGAQPLHPMIEVDNGDAGALARWGNALRGLMGESTTNEVTLTAADDSDYASWRLSGRTLLNPGSIGFPLYEITLSGAIGDGWRPGALVDIWPGHYGGKDVAPRRYSLASVPQDGSMQLVVRQVQNEQGLGLASGWLTAQAAIGDEVRVRLIANPSFDAYPTPAPSIYIGNGSGIAGLRSHLRARVLEGAQKNWLIFGERQQEHDAVCADEIQGWRAQGFLPELDLVYSRDVTGGGYVQDCMRERADLLRAWINDGAVVYVCGSLQGMAGGVDQALADIIGREQLEKLAEEGRYRRDVY</sequence>
<dbReference type="Proteomes" id="UP000450012">
    <property type="component" value="Unassembled WGS sequence"/>
</dbReference>
<feature type="transmembrane region" description="Helical" evidence="4">
    <location>
        <begin position="182"/>
        <end position="211"/>
    </location>
</feature>
<feature type="transmembrane region" description="Helical" evidence="4">
    <location>
        <begin position="140"/>
        <end position="161"/>
    </location>
</feature>
<dbReference type="InterPro" id="IPR005625">
    <property type="entry name" value="PepSY-ass_TM"/>
</dbReference>
<dbReference type="PROSITE" id="PS51384">
    <property type="entry name" value="FAD_FR"/>
    <property type="match status" value="1"/>
</dbReference>
<keyword evidence="3" id="KW-0249">Electron transport</keyword>
<dbReference type="GO" id="GO:0016491">
    <property type="term" value="F:oxidoreductase activity"/>
    <property type="evidence" value="ECO:0007669"/>
    <property type="project" value="InterPro"/>
</dbReference>
<dbReference type="InterPro" id="IPR017927">
    <property type="entry name" value="FAD-bd_FR_type"/>
</dbReference>
<gene>
    <name evidence="7" type="ORF">GTP45_21370</name>
</gene>
<dbReference type="SUPFAM" id="SSF63380">
    <property type="entry name" value="Riboflavin synthase domain-like"/>
    <property type="match status" value="1"/>
</dbReference>
<keyword evidence="1" id="KW-0285">Flavoprotein</keyword>
<dbReference type="RefSeq" id="WP_161015867.1">
    <property type="nucleotide sequence ID" value="NZ_WWCK01000006.1"/>
</dbReference>
<evidence type="ECO:0000256" key="2">
    <source>
        <dbReference type="ARBA" id="ARBA00022643"/>
    </source>
</evidence>
<feature type="transmembrane region" description="Helical" evidence="4">
    <location>
        <begin position="335"/>
        <end position="360"/>
    </location>
</feature>
<dbReference type="SUPFAM" id="SSF52218">
    <property type="entry name" value="Flavoproteins"/>
    <property type="match status" value="1"/>
</dbReference>
<name>A0A7X4KDL7_9BURK</name>
<proteinExistence type="predicted"/>
<feature type="domain" description="FAD-binding FR-type" evidence="6">
    <location>
        <begin position="545"/>
        <end position="659"/>
    </location>
</feature>
<dbReference type="Gene3D" id="3.40.50.80">
    <property type="entry name" value="Nucleotide-binding domain of ferredoxin-NADP reductase (FNR) module"/>
    <property type="match status" value="1"/>
</dbReference>
<dbReference type="PRINTS" id="PR00369">
    <property type="entry name" value="FLAVODOXIN"/>
</dbReference>
<dbReference type="CDD" id="cd06200">
    <property type="entry name" value="SiR_like1"/>
    <property type="match status" value="1"/>
</dbReference>
<dbReference type="InterPro" id="IPR008254">
    <property type="entry name" value="Flavodoxin/NO_synth"/>
</dbReference>
<dbReference type="InterPro" id="IPR017938">
    <property type="entry name" value="Riboflavin_synthase-like_b-brl"/>
</dbReference>
<dbReference type="PRINTS" id="PR00371">
    <property type="entry name" value="FPNCR"/>
</dbReference>
<comment type="caution">
    <text evidence="7">The sequence shown here is derived from an EMBL/GenBank/DDBJ whole genome shotgun (WGS) entry which is preliminary data.</text>
</comment>
<dbReference type="InterPro" id="IPR039261">
    <property type="entry name" value="FNR_nucleotide-bd"/>
</dbReference>
<dbReference type="PROSITE" id="PS50902">
    <property type="entry name" value="FLAVODOXIN_LIKE"/>
    <property type="match status" value="1"/>
</dbReference>
<evidence type="ECO:0000256" key="4">
    <source>
        <dbReference type="SAM" id="Phobius"/>
    </source>
</evidence>
<dbReference type="InterPro" id="IPR001433">
    <property type="entry name" value="OxRdtase_FAD/NAD-bd"/>
</dbReference>
<evidence type="ECO:0000313" key="8">
    <source>
        <dbReference type="Proteomes" id="UP000450012"/>
    </source>
</evidence>
<evidence type="ECO:0000313" key="7">
    <source>
        <dbReference type="EMBL" id="MYM69370.1"/>
    </source>
</evidence>
<evidence type="ECO:0000256" key="3">
    <source>
        <dbReference type="ARBA" id="ARBA00022982"/>
    </source>
</evidence>
<dbReference type="Pfam" id="PF00258">
    <property type="entry name" value="Flavodoxin_1"/>
    <property type="match status" value="1"/>
</dbReference>
<keyword evidence="4" id="KW-0812">Transmembrane</keyword>
<keyword evidence="4" id="KW-0472">Membrane</keyword>
<dbReference type="InterPro" id="IPR029039">
    <property type="entry name" value="Flavoprotein-like_sf"/>
</dbReference>
<dbReference type="InterPro" id="IPR001094">
    <property type="entry name" value="Flavdoxin-like"/>
</dbReference>
<dbReference type="PANTHER" id="PTHR34219:SF3">
    <property type="entry name" value="BLL7967 PROTEIN"/>
    <property type="match status" value="1"/>
</dbReference>
<organism evidence="7 8">
    <name type="scientific">Duganella rivi</name>
    <dbReference type="NCBI Taxonomy" id="2666083"/>
    <lineage>
        <taxon>Bacteria</taxon>
        <taxon>Pseudomonadati</taxon>
        <taxon>Pseudomonadota</taxon>
        <taxon>Betaproteobacteria</taxon>
        <taxon>Burkholderiales</taxon>
        <taxon>Oxalobacteraceae</taxon>
        <taxon>Telluria group</taxon>
        <taxon>Duganella</taxon>
    </lineage>
</organism>
<dbReference type="AlphaFoldDB" id="A0A7X4KDL7"/>
<dbReference type="EMBL" id="WWCK01000006">
    <property type="protein sequence ID" value="MYM69370.1"/>
    <property type="molecule type" value="Genomic_DNA"/>
</dbReference>
<dbReference type="SUPFAM" id="SSF52343">
    <property type="entry name" value="Ferredoxin reductase-like, C-terminal NADP-linked domain"/>
    <property type="match status" value="1"/>
</dbReference>
<dbReference type="InterPro" id="IPR001709">
    <property type="entry name" value="Flavoprot_Pyr_Nucl_cyt_Rdtase"/>
</dbReference>
<feature type="domain" description="Flavodoxin-like" evidence="5">
    <location>
        <begin position="389"/>
        <end position="526"/>
    </location>
</feature>
<dbReference type="PANTHER" id="PTHR34219">
    <property type="entry name" value="IRON-REGULATED INNER MEMBRANE PROTEIN-RELATED"/>
    <property type="match status" value="1"/>
</dbReference>
<dbReference type="Pfam" id="PF03929">
    <property type="entry name" value="PepSY_TM"/>
    <property type="match status" value="1"/>
</dbReference>
<accession>A0A7X4KDL7</accession>
<dbReference type="Pfam" id="PF00175">
    <property type="entry name" value="NAD_binding_1"/>
    <property type="match status" value="1"/>
</dbReference>
<dbReference type="Gene3D" id="2.40.30.10">
    <property type="entry name" value="Translation factors"/>
    <property type="match status" value="1"/>
</dbReference>